<dbReference type="InterPro" id="IPR013785">
    <property type="entry name" value="Aldolase_TIM"/>
</dbReference>
<evidence type="ECO:0000256" key="1">
    <source>
        <dbReference type="ARBA" id="ARBA00004733"/>
    </source>
</evidence>
<evidence type="ECO:0000256" key="2">
    <source>
        <dbReference type="ARBA" id="ARBA00012043"/>
    </source>
</evidence>
<comment type="caution">
    <text evidence="8">The sequence shown here is derived from an EMBL/GenBank/DDBJ whole genome shotgun (WGS) entry which is preliminary data.</text>
</comment>
<organism evidence="8 9">
    <name type="scientific">Candidatus Magnetobacterium bavaricum</name>
    <dbReference type="NCBI Taxonomy" id="29290"/>
    <lineage>
        <taxon>Bacteria</taxon>
        <taxon>Pseudomonadati</taxon>
        <taxon>Nitrospirota</taxon>
        <taxon>Thermodesulfovibrionia</taxon>
        <taxon>Thermodesulfovibrionales</taxon>
        <taxon>Candidatus Magnetobacteriaceae</taxon>
        <taxon>Candidatus Magnetobacterium</taxon>
    </lineage>
</organism>
<evidence type="ECO:0000256" key="3">
    <source>
        <dbReference type="ARBA" id="ARBA00022605"/>
    </source>
</evidence>
<keyword evidence="3" id="KW-0028">Amino-acid biosynthesis</keyword>
<dbReference type="InterPro" id="IPR011060">
    <property type="entry name" value="RibuloseP-bd_barrel"/>
</dbReference>
<dbReference type="Gene3D" id="3.20.20.70">
    <property type="entry name" value="Aldolase class I"/>
    <property type="match status" value="1"/>
</dbReference>
<dbReference type="Pfam" id="PF00290">
    <property type="entry name" value="Trp_syntA"/>
    <property type="match status" value="1"/>
</dbReference>
<dbReference type="Proteomes" id="UP000033423">
    <property type="component" value="Unassembled WGS sequence"/>
</dbReference>
<dbReference type="GO" id="GO:0004834">
    <property type="term" value="F:tryptophan synthase activity"/>
    <property type="evidence" value="ECO:0007669"/>
    <property type="project" value="UniProtKB-EC"/>
</dbReference>
<evidence type="ECO:0000313" key="8">
    <source>
        <dbReference type="EMBL" id="KJU87744.1"/>
    </source>
</evidence>
<evidence type="ECO:0000313" key="9">
    <source>
        <dbReference type="Proteomes" id="UP000033423"/>
    </source>
</evidence>
<evidence type="ECO:0000256" key="4">
    <source>
        <dbReference type="ARBA" id="ARBA00022822"/>
    </source>
</evidence>
<dbReference type="EMBL" id="LACI01000034">
    <property type="protein sequence ID" value="KJU87744.1"/>
    <property type="molecule type" value="Genomic_DNA"/>
</dbReference>
<protein>
    <recommendedName>
        <fullName evidence="2">tryptophan synthase</fullName>
        <ecNumber evidence="2">4.2.1.20</ecNumber>
    </recommendedName>
</protein>
<keyword evidence="6" id="KW-0456">Lyase</keyword>
<comment type="catalytic activity">
    <reaction evidence="7">
        <text>(1S,2R)-1-C-(indol-3-yl)glycerol 3-phosphate + L-serine = D-glyceraldehyde 3-phosphate + L-tryptophan + H2O</text>
        <dbReference type="Rhea" id="RHEA:10532"/>
        <dbReference type="ChEBI" id="CHEBI:15377"/>
        <dbReference type="ChEBI" id="CHEBI:33384"/>
        <dbReference type="ChEBI" id="CHEBI:57912"/>
        <dbReference type="ChEBI" id="CHEBI:58866"/>
        <dbReference type="ChEBI" id="CHEBI:59776"/>
        <dbReference type="EC" id="4.2.1.20"/>
    </reaction>
</comment>
<name>A0A0F3H0J6_9BACT</name>
<dbReference type="EC" id="4.2.1.20" evidence="2"/>
<dbReference type="UniPathway" id="UPA00035">
    <property type="reaction ID" value="UER00044"/>
</dbReference>
<evidence type="ECO:0000256" key="6">
    <source>
        <dbReference type="ARBA" id="ARBA00023239"/>
    </source>
</evidence>
<evidence type="ECO:0000256" key="7">
    <source>
        <dbReference type="ARBA" id="ARBA00049047"/>
    </source>
</evidence>
<dbReference type="AlphaFoldDB" id="A0A0F3H0J6"/>
<reference evidence="8 9" key="1">
    <citation type="submission" date="2015-02" db="EMBL/GenBank/DDBJ databases">
        <title>Single-cell genomics of uncultivated deep-branching MTB reveals a conserved set of magnetosome genes.</title>
        <authorList>
            <person name="Kolinko S."/>
            <person name="Richter M."/>
            <person name="Glockner F.O."/>
            <person name="Brachmann A."/>
            <person name="Schuler D."/>
        </authorList>
    </citation>
    <scope>NUCLEOTIDE SEQUENCE [LARGE SCALE GENOMIC DNA]</scope>
    <source>
        <strain evidence="8">TM-1</strain>
    </source>
</reference>
<keyword evidence="5" id="KW-0057">Aromatic amino acid biosynthesis</keyword>
<evidence type="ECO:0000256" key="5">
    <source>
        <dbReference type="ARBA" id="ARBA00023141"/>
    </source>
</evidence>
<comment type="pathway">
    <text evidence="1">Amino-acid biosynthesis; L-tryptophan biosynthesis; L-tryptophan from chorismate: step 5/5.</text>
</comment>
<sequence>MKKTRITAAFERPGSAQKKAFLHCIMAGDMSLDRTQELVLFLERHGADIVELGVPFSYPPGRWRHRWQLDSQHRPQGRRCPGAIHKGPERRYIGDYDLV</sequence>
<proteinExistence type="predicted"/>
<dbReference type="SUPFAM" id="SSF51366">
    <property type="entry name" value="Ribulose-phoshate binding barrel"/>
    <property type="match status" value="1"/>
</dbReference>
<keyword evidence="9" id="KW-1185">Reference proteome</keyword>
<dbReference type="InterPro" id="IPR002028">
    <property type="entry name" value="Trp_synthase_suA"/>
</dbReference>
<gene>
    <name evidence="8" type="ORF">MBAV_000061</name>
</gene>
<accession>A0A0F3H0J6</accession>
<keyword evidence="4" id="KW-0822">Tryptophan biosynthesis</keyword>